<comment type="caution">
    <text evidence="1">The sequence shown here is derived from an EMBL/GenBank/DDBJ whole genome shotgun (WGS) entry which is preliminary data.</text>
</comment>
<dbReference type="OrthoDB" id="2491237at2759"/>
<evidence type="ECO:0000313" key="2">
    <source>
        <dbReference type="Proteomes" id="UP000789405"/>
    </source>
</evidence>
<organism evidence="1 2">
    <name type="scientific">Dentiscutata erythropus</name>
    <dbReference type="NCBI Taxonomy" id="1348616"/>
    <lineage>
        <taxon>Eukaryota</taxon>
        <taxon>Fungi</taxon>
        <taxon>Fungi incertae sedis</taxon>
        <taxon>Mucoromycota</taxon>
        <taxon>Glomeromycotina</taxon>
        <taxon>Glomeromycetes</taxon>
        <taxon>Diversisporales</taxon>
        <taxon>Gigasporaceae</taxon>
        <taxon>Dentiscutata</taxon>
    </lineage>
</organism>
<keyword evidence="2" id="KW-1185">Reference proteome</keyword>
<name>A0A9N8YVN8_9GLOM</name>
<reference evidence="1" key="1">
    <citation type="submission" date="2021-06" db="EMBL/GenBank/DDBJ databases">
        <authorList>
            <person name="Kallberg Y."/>
            <person name="Tangrot J."/>
            <person name="Rosling A."/>
        </authorList>
    </citation>
    <scope>NUCLEOTIDE SEQUENCE</scope>
    <source>
        <strain evidence="1">MA453B</strain>
    </source>
</reference>
<sequence length="81" mass="9237">MITADLMDSSISEAYRKRLEKAQAMFVEFACWVGLSSYLASDELVAAFLAWLELFGKLSEIPICLIKQEAWQTLQKEVRFG</sequence>
<dbReference type="AlphaFoldDB" id="A0A9N8YVN8"/>
<accession>A0A9N8YVN8</accession>
<proteinExistence type="predicted"/>
<gene>
    <name evidence="1" type="ORF">DERYTH_LOCUS518</name>
</gene>
<evidence type="ECO:0000313" key="1">
    <source>
        <dbReference type="EMBL" id="CAG8451067.1"/>
    </source>
</evidence>
<protein>
    <submittedName>
        <fullName evidence="1">26275_t:CDS:1</fullName>
    </submittedName>
</protein>
<dbReference type="EMBL" id="CAJVPY010000117">
    <property type="protein sequence ID" value="CAG8451067.1"/>
    <property type="molecule type" value="Genomic_DNA"/>
</dbReference>
<dbReference type="Proteomes" id="UP000789405">
    <property type="component" value="Unassembled WGS sequence"/>
</dbReference>